<accession>A0ABU1TAB4</accession>
<evidence type="ECO:0000313" key="2">
    <source>
        <dbReference type="Proteomes" id="UP001247620"/>
    </source>
</evidence>
<proteinExistence type="predicted"/>
<organism evidence="1 2">
    <name type="scientific">Mucilaginibacter pocheonensis</name>
    <dbReference type="NCBI Taxonomy" id="398050"/>
    <lineage>
        <taxon>Bacteria</taxon>
        <taxon>Pseudomonadati</taxon>
        <taxon>Bacteroidota</taxon>
        <taxon>Sphingobacteriia</taxon>
        <taxon>Sphingobacteriales</taxon>
        <taxon>Sphingobacteriaceae</taxon>
        <taxon>Mucilaginibacter</taxon>
    </lineage>
</organism>
<dbReference type="EMBL" id="JAVDUU010000002">
    <property type="protein sequence ID" value="MDR6942191.1"/>
    <property type="molecule type" value="Genomic_DNA"/>
</dbReference>
<dbReference type="RefSeq" id="WP_310095057.1">
    <property type="nucleotide sequence ID" value="NZ_JAVDUU010000002.1"/>
</dbReference>
<protein>
    <submittedName>
        <fullName evidence="1">Uncharacterized protein</fullName>
    </submittedName>
</protein>
<dbReference type="Proteomes" id="UP001247620">
    <property type="component" value="Unassembled WGS sequence"/>
</dbReference>
<gene>
    <name evidence="1" type="ORF">J2W55_002033</name>
</gene>
<sequence>MTEYANQLAELKYLLNDLTEYSYPNGYMLQTLLKRYDNIVEQLYYINNEKFQCSVETVGVLEYYMGQIFSPKIPGIKKKSIYLTAKYILKTSINLDLNNYYQYVLFDKIIYN</sequence>
<keyword evidence="2" id="KW-1185">Reference proteome</keyword>
<comment type="caution">
    <text evidence="1">The sequence shown here is derived from an EMBL/GenBank/DDBJ whole genome shotgun (WGS) entry which is preliminary data.</text>
</comment>
<name>A0ABU1TAB4_9SPHI</name>
<reference evidence="1 2" key="1">
    <citation type="submission" date="2023-07" db="EMBL/GenBank/DDBJ databases">
        <title>Sorghum-associated microbial communities from plants grown in Nebraska, USA.</title>
        <authorList>
            <person name="Schachtman D."/>
        </authorList>
    </citation>
    <scope>NUCLEOTIDE SEQUENCE [LARGE SCALE GENOMIC DNA]</scope>
    <source>
        <strain evidence="1 2">3262</strain>
    </source>
</reference>
<evidence type="ECO:0000313" key="1">
    <source>
        <dbReference type="EMBL" id="MDR6942191.1"/>
    </source>
</evidence>